<dbReference type="RefSeq" id="WP_095606785.1">
    <property type="nucleotide sequence ID" value="NZ_NSKE01000007.1"/>
</dbReference>
<accession>A0A2A2G9A7</accession>
<dbReference type="InterPro" id="IPR025381">
    <property type="entry name" value="DUF4296"/>
</dbReference>
<dbReference type="EMBL" id="NSKE01000007">
    <property type="protein sequence ID" value="PAU93594.1"/>
    <property type="molecule type" value="Genomic_DNA"/>
</dbReference>
<evidence type="ECO:0000313" key="3">
    <source>
        <dbReference type="EMBL" id="PAU93594.1"/>
    </source>
</evidence>
<dbReference type="OrthoDB" id="1525222at2"/>
<comment type="caution">
    <text evidence="3">The sequence shown here is derived from an EMBL/GenBank/DDBJ whole genome shotgun (WGS) entry which is preliminary data.</text>
</comment>
<dbReference type="AlphaFoldDB" id="A0A2A2G9A7"/>
<keyword evidence="1" id="KW-0732">Signal</keyword>
<evidence type="ECO:0000256" key="1">
    <source>
        <dbReference type="SAM" id="SignalP"/>
    </source>
</evidence>
<sequence>MKWLSLLIFLLLLSTSSCSENPSKPDQLIKEDKYIDLMVELQLVRSYGETNSLDSLTVDSLTDEIFQKYETTDSVFVQSHNYYQQFPEKQLSRIEKAIERLKMDQVSDTTKQDTTTN</sequence>
<feature type="domain" description="DUF4296" evidence="2">
    <location>
        <begin position="25"/>
        <end position="104"/>
    </location>
</feature>
<dbReference type="PROSITE" id="PS51257">
    <property type="entry name" value="PROKAR_LIPOPROTEIN"/>
    <property type="match status" value="1"/>
</dbReference>
<feature type="chain" id="PRO_5013262806" description="DUF4296 domain-containing protein" evidence="1">
    <location>
        <begin position="20"/>
        <end position="117"/>
    </location>
</feature>
<name>A0A2A2G9A7_9BACT</name>
<dbReference type="Pfam" id="PF14129">
    <property type="entry name" value="DUF4296"/>
    <property type="match status" value="1"/>
</dbReference>
<keyword evidence="4" id="KW-1185">Reference proteome</keyword>
<evidence type="ECO:0000313" key="4">
    <source>
        <dbReference type="Proteomes" id="UP000218831"/>
    </source>
</evidence>
<dbReference type="Proteomes" id="UP000218831">
    <property type="component" value="Unassembled WGS sequence"/>
</dbReference>
<evidence type="ECO:0000259" key="2">
    <source>
        <dbReference type="Pfam" id="PF14129"/>
    </source>
</evidence>
<feature type="signal peptide" evidence="1">
    <location>
        <begin position="1"/>
        <end position="19"/>
    </location>
</feature>
<organism evidence="3 4">
    <name type="scientific">Fodinibius salipaludis</name>
    <dbReference type="NCBI Taxonomy" id="2032627"/>
    <lineage>
        <taxon>Bacteria</taxon>
        <taxon>Pseudomonadati</taxon>
        <taxon>Balneolota</taxon>
        <taxon>Balneolia</taxon>
        <taxon>Balneolales</taxon>
        <taxon>Balneolaceae</taxon>
        <taxon>Fodinibius</taxon>
    </lineage>
</organism>
<reference evidence="3 4" key="1">
    <citation type="submission" date="2017-08" db="EMBL/GenBank/DDBJ databases">
        <title>Aliifodinibius alkalisoli sp. nov., isolated from saline alkaline soil.</title>
        <authorList>
            <person name="Liu D."/>
            <person name="Zhang G."/>
        </authorList>
    </citation>
    <scope>NUCLEOTIDE SEQUENCE [LARGE SCALE GENOMIC DNA]</scope>
    <source>
        <strain evidence="3 4">WN023</strain>
    </source>
</reference>
<protein>
    <recommendedName>
        <fullName evidence="2">DUF4296 domain-containing protein</fullName>
    </recommendedName>
</protein>
<proteinExistence type="predicted"/>
<gene>
    <name evidence="3" type="ORF">CK503_10590</name>
</gene>